<evidence type="ECO:0000313" key="3">
    <source>
        <dbReference type="Proteomes" id="UP000826462"/>
    </source>
</evidence>
<evidence type="ECO:0000256" key="1">
    <source>
        <dbReference type="SAM" id="Phobius"/>
    </source>
</evidence>
<keyword evidence="1" id="KW-1133">Transmembrane helix</keyword>
<dbReference type="Proteomes" id="UP000826462">
    <property type="component" value="Chromosome 1"/>
</dbReference>
<feature type="transmembrane region" description="Helical" evidence="1">
    <location>
        <begin position="61"/>
        <end position="87"/>
    </location>
</feature>
<keyword evidence="3" id="KW-1185">Reference proteome</keyword>
<reference evidence="2 3" key="1">
    <citation type="submission" date="2021-07" db="EMBL/GenBank/DDBJ databases">
        <title>Paraburkholderia edwinii protects Aspergillus sp. from phenazines by acting as a toxin sponge.</title>
        <authorList>
            <person name="Dahlstrom K.M."/>
            <person name="Newman D.K."/>
        </authorList>
    </citation>
    <scope>NUCLEOTIDE SEQUENCE [LARGE SCALE GENOMIC DNA]</scope>
    <source>
        <strain evidence="2 3">Pe01</strain>
    </source>
</reference>
<organism evidence="2 3">
    <name type="scientific">Paraburkholderia edwinii</name>
    <dbReference type="NCBI Taxonomy" id="2861782"/>
    <lineage>
        <taxon>Bacteria</taxon>
        <taxon>Pseudomonadati</taxon>
        <taxon>Pseudomonadota</taxon>
        <taxon>Betaproteobacteria</taxon>
        <taxon>Burkholderiales</taxon>
        <taxon>Burkholderiaceae</taxon>
        <taxon>Paraburkholderia</taxon>
    </lineage>
</organism>
<protein>
    <submittedName>
        <fullName evidence="2">Uncharacterized protein</fullName>
    </submittedName>
</protein>
<name>A0ABX8UMZ5_9BURK</name>
<keyword evidence="1" id="KW-0472">Membrane</keyword>
<sequence length="104" mass="11748">MPKINRRLRYLRRATQQYVKHRSETEKSIVNEGVMVSLVVVAAFAWVLWKGHMLDWRPRTVLTNLLPVVIGLGGSLVLIVAGIASILRDIFSDADRIAAIRDPK</sequence>
<dbReference type="RefSeq" id="WP_219799403.1">
    <property type="nucleotide sequence ID" value="NZ_CP080095.1"/>
</dbReference>
<evidence type="ECO:0000313" key="2">
    <source>
        <dbReference type="EMBL" id="QYD70076.1"/>
    </source>
</evidence>
<accession>A0ABX8UMZ5</accession>
<feature type="transmembrane region" description="Helical" evidence="1">
    <location>
        <begin position="29"/>
        <end position="49"/>
    </location>
</feature>
<dbReference type="EMBL" id="CP080095">
    <property type="protein sequence ID" value="QYD70076.1"/>
    <property type="molecule type" value="Genomic_DNA"/>
</dbReference>
<gene>
    <name evidence="2" type="ORF">KZJ38_07125</name>
</gene>
<keyword evidence="1" id="KW-0812">Transmembrane</keyword>
<proteinExistence type="predicted"/>